<keyword evidence="4 10" id="KW-0863">Zinc-finger</keyword>
<evidence type="ECO:0000256" key="9">
    <source>
        <dbReference type="ARBA" id="ARBA00062681"/>
    </source>
</evidence>
<reference evidence="12 13" key="1">
    <citation type="journal article" date="2014" name="Int. J. Syst. Evol. Microbiol.">
        <title>Nitrososphaera viennensis gen. nov., sp. nov., an aerobic and mesophilic, ammonia-oxidizing archaeon from soil and a member of the archaeal phylum Thaumarchaeota.</title>
        <authorList>
            <person name="Stieglmeier M."/>
            <person name="Klingl A."/>
            <person name="Alves R.J."/>
            <person name="Rittmann S.K."/>
            <person name="Melcher M."/>
            <person name="Leisch N."/>
            <person name="Schleper C."/>
        </authorList>
    </citation>
    <scope>NUCLEOTIDE SEQUENCE [LARGE SCALE GENOMIC DNA]</scope>
    <source>
        <strain evidence="12">EN76</strain>
    </source>
</reference>
<proteinExistence type="inferred from homology"/>
<dbReference type="GO" id="GO:0006412">
    <property type="term" value="P:translation"/>
    <property type="evidence" value="ECO:0007669"/>
    <property type="project" value="UniProtKB-UniRule"/>
</dbReference>
<evidence type="ECO:0000256" key="8">
    <source>
        <dbReference type="ARBA" id="ARBA00023274"/>
    </source>
</evidence>
<name>A0A060HVY7_9ARCH</name>
<dbReference type="PANTHER" id="PTHR10792:SF1">
    <property type="entry name" value="RIBOSOMAL PROTEIN L24"/>
    <property type="match status" value="1"/>
</dbReference>
<dbReference type="Pfam" id="PF01246">
    <property type="entry name" value="Ribosomal_L24e"/>
    <property type="match status" value="1"/>
</dbReference>
<keyword evidence="7 10" id="KW-0689">Ribosomal protein</keyword>
<evidence type="ECO:0000256" key="10">
    <source>
        <dbReference type="HAMAP-Rule" id="MF_00773"/>
    </source>
</evidence>
<organism evidence="12 13">
    <name type="scientific">Nitrososphaera viennensis EN76</name>
    <dbReference type="NCBI Taxonomy" id="926571"/>
    <lineage>
        <taxon>Archaea</taxon>
        <taxon>Nitrososphaerota</taxon>
        <taxon>Nitrososphaeria</taxon>
        <taxon>Nitrososphaerales</taxon>
        <taxon>Nitrososphaeraceae</taxon>
        <taxon>Nitrososphaera</taxon>
    </lineage>
</organism>
<evidence type="ECO:0000256" key="1">
    <source>
        <dbReference type="ARBA" id="ARBA00005647"/>
    </source>
</evidence>
<keyword evidence="13" id="KW-1185">Reference proteome</keyword>
<keyword evidence="5 10" id="KW-0862">Zinc</keyword>
<dbReference type="GO" id="GO:0008270">
    <property type="term" value="F:zinc ion binding"/>
    <property type="evidence" value="ECO:0007669"/>
    <property type="project" value="UniProtKB-UniRule"/>
</dbReference>
<dbReference type="Proteomes" id="UP000027093">
    <property type="component" value="Chromosome"/>
</dbReference>
<dbReference type="AlphaFoldDB" id="A0A060HVY7"/>
<comment type="subunit">
    <text evidence="9 10">Part of the 50S ribosomal subunit. Forms a cluster with proteins L3 and L14.</text>
</comment>
<dbReference type="CDD" id="cd00472">
    <property type="entry name" value="Ribosomal_L24e_L24"/>
    <property type="match status" value="1"/>
</dbReference>
<dbReference type="RefSeq" id="WP_075055811.1">
    <property type="nucleotide sequence ID" value="NZ_CP007536.1"/>
</dbReference>
<dbReference type="GO" id="GO:0019843">
    <property type="term" value="F:rRNA binding"/>
    <property type="evidence" value="ECO:0007669"/>
    <property type="project" value="UniProtKB-UniRule"/>
</dbReference>
<dbReference type="InterPro" id="IPR055345">
    <property type="entry name" value="Ribosomal_eL24-rel_arc"/>
</dbReference>
<evidence type="ECO:0000256" key="6">
    <source>
        <dbReference type="ARBA" id="ARBA00022884"/>
    </source>
</evidence>
<dbReference type="GO" id="GO:1990904">
    <property type="term" value="C:ribonucleoprotein complex"/>
    <property type="evidence" value="ECO:0007669"/>
    <property type="project" value="UniProtKB-KW"/>
</dbReference>
<keyword evidence="2 10" id="KW-0479">Metal-binding</keyword>
<feature type="binding site" evidence="10">
    <location>
        <position position="14"/>
    </location>
    <ligand>
        <name>Zn(2+)</name>
        <dbReference type="ChEBI" id="CHEBI:29105"/>
    </ligand>
</feature>
<feature type="domain" description="TRASH" evidence="11">
    <location>
        <begin position="11"/>
        <end position="49"/>
    </location>
</feature>
<dbReference type="SMART" id="SM00746">
    <property type="entry name" value="TRASH"/>
    <property type="match status" value="1"/>
</dbReference>
<dbReference type="SUPFAM" id="SSF57716">
    <property type="entry name" value="Glucocorticoid receptor-like (DNA-binding domain)"/>
    <property type="match status" value="1"/>
</dbReference>
<dbReference type="InterPro" id="IPR000988">
    <property type="entry name" value="Ribosomal_eL24-rel_N"/>
</dbReference>
<evidence type="ECO:0000313" key="13">
    <source>
        <dbReference type="Proteomes" id="UP000027093"/>
    </source>
</evidence>
<evidence type="ECO:0000313" key="12">
    <source>
        <dbReference type="EMBL" id="AIC17207.1"/>
    </source>
</evidence>
<comment type="cofactor">
    <cofactor evidence="10">
        <name>Zn(2+)</name>
        <dbReference type="ChEBI" id="CHEBI:29105"/>
    </cofactor>
    <text evidence="10">Binds 1 zinc ion per subunit.</text>
</comment>
<protein>
    <recommendedName>
        <fullName evidence="10">Large ribosomal subunit protein eL24</fullName>
    </recommendedName>
</protein>
<evidence type="ECO:0000256" key="5">
    <source>
        <dbReference type="ARBA" id="ARBA00022833"/>
    </source>
</evidence>
<dbReference type="HAMAP" id="MF_00773">
    <property type="entry name" value="Ribosomal_eL24"/>
    <property type="match status" value="1"/>
</dbReference>
<evidence type="ECO:0000256" key="3">
    <source>
        <dbReference type="ARBA" id="ARBA00022730"/>
    </source>
</evidence>
<dbReference type="OrthoDB" id="55506at2157"/>
<feature type="binding site" evidence="10">
    <location>
        <position position="11"/>
    </location>
    <ligand>
        <name>Zn(2+)</name>
        <dbReference type="ChEBI" id="CHEBI:29105"/>
    </ligand>
</feature>
<dbReference type="NCBIfam" id="NF034186">
    <property type="entry name" value="PRK14891.1-1"/>
    <property type="match status" value="1"/>
</dbReference>
<feature type="binding site" evidence="10">
    <location>
        <position position="37"/>
    </location>
    <ligand>
        <name>Zn(2+)</name>
        <dbReference type="ChEBI" id="CHEBI:29105"/>
    </ligand>
</feature>
<dbReference type="InterPro" id="IPR056366">
    <property type="entry name" value="Ribosomal_eL24"/>
</dbReference>
<evidence type="ECO:0000256" key="7">
    <source>
        <dbReference type="ARBA" id="ARBA00022980"/>
    </source>
</evidence>
<keyword evidence="8 10" id="KW-0687">Ribonucleoprotein</keyword>
<dbReference type="InterPro" id="IPR011017">
    <property type="entry name" value="TRASH_dom"/>
</dbReference>
<dbReference type="KEGG" id="nvn:NVIE_029290"/>
<dbReference type="Gene3D" id="2.30.170.20">
    <property type="entry name" value="Ribosomal protein L24e"/>
    <property type="match status" value="1"/>
</dbReference>
<evidence type="ECO:0000259" key="11">
    <source>
        <dbReference type="SMART" id="SM00746"/>
    </source>
</evidence>
<feature type="binding site" evidence="10">
    <location>
        <position position="41"/>
    </location>
    <ligand>
        <name>Zn(2+)</name>
        <dbReference type="ChEBI" id="CHEBI:29105"/>
    </ligand>
</feature>
<dbReference type="EMBL" id="CP007536">
    <property type="protein sequence ID" value="AIC17207.1"/>
    <property type="molecule type" value="Genomic_DNA"/>
</dbReference>
<comment type="similarity">
    <text evidence="1 10">Belongs to the eukaryotic ribosomal protein eL24 family.</text>
</comment>
<dbReference type="GeneID" id="74948164"/>
<evidence type="ECO:0000256" key="4">
    <source>
        <dbReference type="ARBA" id="ARBA00022771"/>
    </source>
</evidence>
<gene>
    <name evidence="10 12" type="primary">rpl24e</name>
    <name evidence="12" type="ORF">NVIE_029290</name>
</gene>
<dbReference type="PANTHER" id="PTHR10792">
    <property type="entry name" value="60S RIBOSOMAL PROTEIN L24"/>
    <property type="match status" value="1"/>
</dbReference>
<dbReference type="FunFam" id="2.30.170.20:FF:000001">
    <property type="entry name" value="probable ribosome biogenesis protein RLP24"/>
    <property type="match status" value="1"/>
</dbReference>
<dbReference type="InterPro" id="IPR038630">
    <property type="entry name" value="L24e/L24_sf"/>
</dbReference>
<evidence type="ECO:0000256" key="2">
    <source>
        <dbReference type="ARBA" id="ARBA00022723"/>
    </source>
</evidence>
<dbReference type="GO" id="GO:0003735">
    <property type="term" value="F:structural constituent of ribosome"/>
    <property type="evidence" value="ECO:0007669"/>
    <property type="project" value="InterPro"/>
</dbReference>
<keyword evidence="3 10" id="KW-0699">rRNA-binding</keyword>
<dbReference type="GO" id="GO:0005840">
    <property type="term" value="C:ribosome"/>
    <property type="evidence" value="ECO:0007669"/>
    <property type="project" value="UniProtKB-KW"/>
</dbReference>
<accession>A0A060HVY7</accession>
<sequence length="70" mass="8124">MSKQATSLRNCFFCGRHITAGHGIMLVRNDGQVQWTCSSKCKKNLRLLKRDPRRLKWTSKYVKGGLRTKK</sequence>
<comment type="function">
    <text evidence="10">Binds to the 23S rRNA.</text>
</comment>
<feature type="zinc finger region" description="C4-type" evidence="10">
    <location>
        <begin position="11"/>
        <end position="41"/>
    </location>
</feature>
<dbReference type="STRING" id="926571.NVIE_029290"/>
<keyword evidence="6 10" id="KW-0694">RNA-binding</keyword>
<dbReference type="HOGENOM" id="CLU_190191_0_0_2"/>